<reference evidence="1 2" key="1">
    <citation type="submission" date="2014-06" db="EMBL/GenBank/DDBJ databases">
        <authorList>
            <person name="Swart Estienne"/>
        </authorList>
    </citation>
    <scope>NUCLEOTIDE SEQUENCE [LARGE SCALE GENOMIC DNA]</scope>
    <source>
        <strain evidence="1 2">130c</strain>
    </source>
</reference>
<organism evidence="1 2">
    <name type="scientific">Stylonychia lemnae</name>
    <name type="common">Ciliate</name>
    <dbReference type="NCBI Taxonomy" id="5949"/>
    <lineage>
        <taxon>Eukaryota</taxon>
        <taxon>Sar</taxon>
        <taxon>Alveolata</taxon>
        <taxon>Ciliophora</taxon>
        <taxon>Intramacronucleata</taxon>
        <taxon>Spirotrichea</taxon>
        <taxon>Stichotrichia</taxon>
        <taxon>Sporadotrichida</taxon>
        <taxon>Oxytrichidae</taxon>
        <taxon>Stylonychinae</taxon>
        <taxon>Stylonychia</taxon>
    </lineage>
</organism>
<gene>
    <name evidence="1" type="primary">Contig14721.g15677</name>
    <name evidence="1" type="ORF">STYLEM_17369</name>
</gene>
<evidence type="ECO:0000313" key="1">
    <source>
        <dbReference type="EMBL" id="CDW88251.1"/>
    </source>
</evidence>
<evidence type="ECO:0000313" key="2">
    <source>
        <dbReference type="Proteomes" id="UP000039865"/>
    </source>
</evidence>
<protein>
    <submittedName>
        <fullName evidence="1">Uncharacterized protein</fullName>
    </submittedName>
</protein>
<accession>A0A078B1S7</accession>
<name>A0A078B1S7_STYLE</name>
<dbReference type="AlphaFoldDB" id="A0A078B1S7"/>
<proteinExistence type="predicted"/>
<dbReference type="EMBL" id="CCKQ01016378">
    <property type="protein sequence ID" value="CDW88251.1"/>
    <property type="molecule type" value="Genomic_DNA"/>
</dbReference>
<dbReference type="Proteomes" id="UP000039865">
    <property type="component" value="Unassembled WGS sequence"/>
</dbReference>
<keyword evidence="2" id="KW-1185">Reference proteome</keyword>
<dbReference type="InParanoid" id="A0A078B1S7"/>
<sequence length="377" mass="43873">MAFLCSGGGGGDLGLSRTHHTKYAHYQSDGHGRDTYILKNNGGLCQERDPYFIESTRYPSPVRFMGPPAHRKQIWSIKYQSDGSGRDSYVLIDSGGNHVPVQLGGTYRGYENSLRRESFVKRVLPQPKQIQEKRDFHYWQNWFRPEQQNQMRKSMYKSKQLFERLATPKKIGRVRSSTPSTRAQTQNDHNYLSESFQNLPLQKQIDVNQSINLDNKQMNAPMQIQNFARRFSHSINNTTRNKSAINLNQNRQLFQNNTMNLANENNQNDKNISLLHLNNDKINKNNEYAPEGYMQHKVFGTKSYSLLQNQKRGLVHQSHDFTRPKSNLNVATMDVKMKQQDEYKRAKEVTQSMSVLDNLKNMMRQRKALDHLTKSQK</sequence>
<dbReference type="OrthoDB" id="311825at2759"/>